<dbReference type="VEuPathDB" id="FungiDB:CXQ85_002694"/>
<dbReference type="PANTHER" id="PTHR15323:SF6">
    <property type="entry name" value="CELL DIVISION CYCLE PROTEIN 123 HOMOLOG"/>
    <property type="match status" value="1"/>
</dbReference>
<feature type="compositionally biased region" description="Acidic residues" evidence="2">
    <location>
        <begin position="70"/>
        <end position="80"/>
    </location>
</feature>
<evidence type="ECO:0000313" key="4">
    <source>
        <dbReference type="Proteomes" id="UP000244309"/>
    </source>
</evidence>
<comment type="caution">
    <text evidence="3">The sequence shown here is derived from an EMBL/GenBank/DDBJ whole genome shotgun (WGS) entry which is preliminary data.</text>
</comment>
<feature type="region of interest" description="Disordered" evidence="2">
    <location>
        <begin position="62"/>
        <end position="81"/>
    </location>
</feature>
<dbReference type="EMBL" id="PKFO01000010">
    <property type="protein sequence ID" value="PVH22969.1"/>
    <property type="molecule type" value="Genomic_DNA"/>
</dbReference>
<dbReference type="GeneID" id="37008025"/>
<organism evidence="3 4">
    <name type="scientific">Candidozyma haemuli</name>
    <dbReference type="NCBI Taxonomy" id="45357"/>
    <lineage>
        <taxon>Eukaryota</taxon>
        <taxon>Fungi</taxon>
        <taxon>Dikarya</taxon>
        <taxon>Ascomycota</taxon>
        <taxon>Saccharomycotina</taxon>
        <taxon>Pichiomycetes</taxon>
        <taxon>Metschnikowiaceae</taxon>
        <taxon>Candidozyma</taxon>
    </lineage>
</organism>
<dbReference type="GO" id="GO:0005737">
    <property type="term" value="C:cytoplasm"/>
    <property type="evidence" value="ECO:0007669"/>
    <property type="project" value="TreeGrafter"/>
</dbReference>
<accession>A0A2V1AZ03</accession>
<dbReference type="Proteomes" id="UP000244309">
    <property type="component" value="Unassembled WGS sequence"/>
</dbReference>
<dbReference type="AlphaFoldDB" id="A0A2V1AZ03"/>
<dbReference type="InterPro" id="IPR009772">
    <property type="entry name" value="CDC123"/>
</dbReference>
<evidence type="ECO:0000256" key="1">
    <source>
        <dbReference type="ARBA" id="ARBA00011047"/>
    </source>
</evidence>
<dbReference type="PANTHER" id="PTHR15323">
    <property type="entry name" value="D123 PROTEIN"/>
    <property type="match status" value="1"/>
</dbReference>
<protein>
    <submittedName>
        <fullName evidence="3">Uncharacterized protein</fullName>
    </submittedName>
</protein>
<proteinExistence type="inferred from homology"/>
<reference evidence="3 4" key="1">
    <citation type="submission" date="2017-12" db="EMBL/GenBank/DDBJ databases">
        <title>Genome Sequence of a Multidrug-Resistant Candida haemulonii Isolate from a Patient with Chronic Leg Ulcers in Israel.</title>
        <authorList>
            <person name="Chow N.A."/>
            <person name="Gade L."/>
            <person name="Batra D."/>
            <person name="Rowe L.A."/>
            <person name="Ben-Ami R."/>
            <person name="Loparev V.N."/>
            <person name="Litvintseva A.P."/>
        </authorList>
    </citation>
    <scope>NUCLEOTIDE SEQUENCE [LARGE SCALE GENOMIC DNA]</scope>
    <source>
        <strain evidence="3 4">B11899</strain>
    </source>
</reference>
<evidence type="ECO:0000313" key="3">
    <source>
        <dbReference type="EMBL" id="PVH22969.1"/>
    </source>
</evidence>
<gene>
    <name evidence="3" type="ORF">CXQ85_002694</name>
</gene>
<dbReference type="STRING" id="45357.A0A2V1AZ03"/>
<dbReference type="Pfam" id="PF07065">
    <property type="entry name" value="D123"/>
    <property type="match status" value="1"/>
</dbReference>
<comment type="similarity">
    <text evidence="1">Belongs to the CDC123 family.</text>
</comment>
<name>A0A2V1AZ03_9ASCO</name>
<keyword evidence="4" id="KW-1185">Reference proteome</keyword>
<dbReference type="RefSeq" id="XP_025343909.1">
    <property type="nucleotide sequence ID" value="XM_025486359.1"/>
</dbReference>
<sequence>MTKETHVFNRLQVSCAQVNQCSYSNWYPYFKQHATEAKVLKPLPQAFLDYLSADSIRLPTSASVQRNDENEYSDWEDDESSYNGNPVEHFQEFHEKLKETVDGYGRVLVKTNWTAGKDAKWILINNSLQCTSVNDVYLLLNASDHIAHDLDRHIYDDCEDKDEGPYIEPELVVKKWINDFNPALEFRIFIKDKKILGVSQRDPGHYIYLEDLIPQLKDVIHDFHAEVISGSAFPLRDYILDVYVPRPYKKVYVIDVNPFVRKWDSLLFTWHELLEKDNDGKFELRVITETNMGHLSRKDNSESQVPIEVVGAANDSQAMVELAREWSALTRQAEDAET</sequence>
<dbReference type="OrthoDB" id="360540at2759"/>
<evidence type="ECO:0000256" key="2">
    <source>
        <dbReference type="SAM" id="MobiDB-lite"/>
    </source>
</evidence>